<organism evidence="8">
    <name type="scientific">mine drainage metagenome</name>
    <dbReference type="NCBI Taxonomy" id="410659"/>
    <lineage>
        <taxon>unclassified sequences</taxon>
        <taxon>metagenomes</taxon>
        <taxon>ecological metagenomes</taxon>
    </lineage>
</organism>
<keyword evidence="5" id="KW-0472">Membrane</keyword>
<dbReference type="EMBL" id="MLJW01000339">
    <property type="protein sequence ID" value="OIQ89212.1"/>
    <property type="molecule type" value="Genomic_DNA"/>
</dbReference>
<gene>
    <name evidence="8" type="primary">tolC_14</name>
    <name evidence="8" type="ORF">GALL_289110</name>
</gene>
<dbReference type="SUPFAM" id="SSF56954">
    <property type="entry name" value="Outer membrane efflux proteins (OEP)"/>
    <property type="match status" value="1"/>
</dbReference>
<dbReference type="GO" id="GO:0015288">
    <property type="term" value="F:porin activity"/>
    <property type="evidence" value="ECO:0007669"/>
    <property type="project" value="TreeGrafter"/>
</dbReference>
<evidence type="ECO:0000256" key="6">
    <source>
        <dbReference type="ARBA" id="ARBA00023237"/>
    </source>
</evidence>
<evidence type="ECO:0000256" key="4">
    <source>
        <dbReference type="ARBA" id="ARBA00022692"/>
    </source>
</evidence>
<keyword evidence="3" id="KW-1134">Transmembrane beta strand</keyword>
<evidence type="ECO:0000256" key="1">
    <source>
        <dbReference type="ARBA" id="ARBA00004442"/>
    </source>
</evidence>
<proteinExistence type="predicted"/>
<evidence type="ECO:0000256" key="3">
    <source>
        <dbReference type="ARBA" id="ARBA00022452"/>
    </source>
</evidence>
<name>A0A1J5RAR5_9ZZZZ</name>
<evidence type="ECO:0000256" key="2">
    <source>
        <dbReference type="ARBA" id="ARBA00022448"/>
    </source>
</evidence>
<dbReference type="Pfam" id="PF02321">
    <property type="entry name" value="OEP"/>
    <property type="match status" value="2"/>
</dbReference>
<dbReference type="AlphaFoldDB" id="A0A1J5RAR5"/>
<dbReference type="GO" id="GO:0009279">
    <property type="term" value="C:cell outer membrane"/>
    <property type="evidence" value="ECO:0007669"/>
    <property type="project" value="UniProtKB-SubCell"/>
</dbReference>
<keyword evidence="2" id="KW-0813">Transport</keyword>
<sequence>MKHATKTVGRAWGLRGSFAGFALTLPLLAWAESLQDLYGRAQQSDPALTAARYALEATGEKPAQARAGLLPQVGLTGSAGYASNRTTFSGYPTSQRDIKTTSWAVQLTQVVLDRKAWAASDQADALLEQARAQYAQAQQELILRLCQAYFDVLGAQEGIVAAQAQLDAVDQLLAQAGANYAAGLSSITDVYEARSRLELARAQRIAAESELESRRIALETMVGSLENGTLRTASGDAPLPVPTALDAARWVEEASQHNPAVQAQAAAARVAENALRKAAAEHSPTLALVASYGDNDASGSTTLTADIGQRNRAAQVGLQLSVPLYAGGGVAAREREAAALLRKAQAELDGARRQAQAQARQSWAALQQGLARTRALEAAVQASGLSVQANRRGQQAGLRILVDVLDAEQQLYTARRDRVRARHDVVLSTLKLKAAAGVLNDADVRALDASIMRR</sequence>
<reference evidence="8" key="1">
    <citation type="submission" date="2016-10" db="EMBL/GenBank/DDBJ databases">
        <title>Sequence of Gallionella enrichment culture.</title>
        <authorList>
            <person name="Poehlein A."/>
            <person name="Muehling M."/>
            <person name="Daniel R."/>
        </authorList>
    </citation>
    <scope>NUCLEOTIDE SEQUENCE</scope>
</reference>
<evidence type="ECO:0000256" key="7">
    <source>
        <dbReference type="SAM" id="Coils"/>
    </source>
</evidence>
<keyword evidence="4" id="KW-0812">Transmembrane</keyword>
<evidence type="ECO:0000256" key="5">
    <source>
        <dbReference type="ARBA" id="ARBA00023136"/>
    </source>
</evidence>
<dbReference type="GO" id="GO:0015562">
    <property type="term" value="F:efflux transmembrane transporter activity"/>
    <property type="evidence" value="ECO:0007669"/>
    <property type="project" value="InterPro"/>
</dbReference>
<protein>
    <submittedName>
        <fullName evidence="8">Outer membrane protein TolC</fullName>
    </submittedName>
</protein>
<dbReference type="PANTHER" id="PTHR30026">
    <property type="entry name" value="OUTER MEMBRANE PROTEIN TOLC"/>
    <property type="match status" value="1"/>
</dbReference>
<evidence type="ECO:0000313" key="8">
    <source>
        <dbReference type="EMBL" id="OIQ89212.1"/>
    </source>
</evidence>
<dbReference type="InterPro" id="IPR003423">
    <property type="entry name" value="OMP_efflux"/>
</dbReference>
<feature type="coiled-coil region" evidence="7">
    <location>
        <begin position="334"/>
        <end position="361"/>
    </location>
</feature>
<dbReference type="InterPro" id="IPR010130">
    <property type="entry name" value="T1SS_OMP_TolC"/>
</dbReference>
<dbReference type="Gene3D" id="1.20.1600.10">
    <property type="entry name" value="Outer membrane efflux proteins (OEP)"/>
    <property type="match status" value="1"/>
</dbReference>
<dbReference type="GO" id="GO:1990281">
    <property type="term" value="C:efflux pump complex"/>
    <property type="evidence" value="ECO:0007669"/>
    <property type="project" value="TreeGrafter"/>
</dbReference>
<dbReference type="InterPro" id="IPR051906">
    <property type="entry name" value="TolC-like"/>
</dbReference>
<dbReference type="PANTHER" id="PTHR30026:SF20">
    <property type="entry name" value="OUTER MEMBRANE PROTEIN TOLC"/>
    <property type="match status" value="1"/>
</dbReference>
<accession>A0A1J5RAR5</accession>
<comment type="subcellular location">
    <subcellularLocation>
        <location evidence="1">Cell outer membrane</location>
    </subcellularLocation>
</comment>
<dbReference type="NCBIfam" id="TIGR01844">
    <property type="entry name" value="type_I_sec_TolC"/>
    <property type="match status" value="1"/>
</dbReference>
<comment type="caution">
    <text evidence="8">The sequence shown here is derived from an EMBL/GenBank/DDBJ whole genome shotgun (WGS) entry which is preliminary data.</text>
</comment>
<keyword evidence="7" id="KW-0175">Coiled coil</keyword>
<keyword evidence="6" id="KW-0998">Cell outer membrane</keyword>